<dbReference type="Gene3D" id="2.40.30.170">
    <property type="match status" value="1"/>
</dbReference>
<protein>
    <submittedName>
        <fullName evidence="5">Efflux RND transporter periplasmic adaptor subunit</fullName>
    </submittedName>
</protein>
<evidence type="ECO:0000259" key="3">
    <source>
        <dbReference type="Pfam" id="PF25954"/>
    </source>
</evidence>
<evidence type="ECO:0000259" key="4">
    <source>
        <dbReference type="Pfam" id="PF25967"/>
    </source>
</evidence>
<dbReference type="GO" id="GO:0015562">
    <property type="term" value="F:efflux transmembrane transporter activity"/>
    <property type="evidence" value="ECO:0007669"/>
    <property type="project" value="TreeGrafter"/>
</dbReference>
<dbReference type="InterPro" id="IPR006143">
    <property type="entry name" value="RND_pump_MFP"/>
</dbReference>
<evidence type="ECO:0000313" key="6">
    <source>
        <dbReference type="Proteomes" id="UP000651085"/>
    </source>
</evidence>
<comment type="caution">
    <text evidence="5">The sequence shown here is derived from an EMBL/GenBank/DDBJ whole genome shotgun (WGS) entry which is preliminary data.</text>
</comment>
<dbReference type="NCBIfam" id="TIGR01730">
    <property type="entry name" value="RND_mfp"/>
    <property type="match status" value="1"/>
</dbReference>
<comment type="similarity">
    <text evidence="1">Belongs to the membrane fusion protein (MFP) (TC 8.A.1) family.</text>
</comment>
<organism evidence="5 6">
    <name type="scientific">Jilunia laotingensis</name>
    <dbReference type="NCBI Taxonomy" id="2763675"/>
    <lineage>
        <taxon>Bacteria</taxon>
        <taxon>Pseudomonadati</taxon>
        <taxon>Bacteroidota</taxon>
        <taxon>Bacteroidia</taxon>
        <taxon>Bacteroidales</taxon>
        <taxon>Bacteroidaceae</taxon>
        <taxon>Jilunia</taxon>
    </lineage>
</organism>
<evidence type="ECO:0000256" key="1">
    <source>
        <dbReference type="ARBA" id="ARBA00009477"/>
    </source>
</evidence>
<dbReference type="Proteomes" id="UP000651085">
    <property type="component" value="Unassembled WGS sequence"/>
</dbReference>
<dbReference type="GO" id="GO:1990281">
    <property type="term" value="C:efflux pump complex"/>
    <property type="evidence" value="ECO:0007669"/>
    <property type="project" value="TreeGrafter"/>
</dbReference>
<dbReference type="InterPro" id="IPR058627">
    <property type="entry name" value="MdtA-like_C"/>
</dbReference>
<name>A0A926IR91_9BACT</name>
<sequence>MKTFATPALMAIIMISLFSSCKNTGNKETTPVPIVYTSQVTSQTEEGLKEFSFIAKPFRSSELSFRVGGPIYHFDVYAGNYYRQGEVIAEIDPRDFRIRKERTEAVYQQAKAEYERVKALYEKNNLAASVYEKAQADYVSAKTAFETAVNELADTRLIAPFNGYVGEVFIEKFQDVKATQPVISFIDIDRLKIEAYVPQEIAFQSFQPKEVELSFDARTDTTYKAQVEEISRNTTRNNLSYLLTALLPNKDGQLLAGMSGKILLQTDPSQQRNQVVIPQTALCHRPSIGNYVWVVDQETKKVNRRIITLNELLPNGKASVSEGLKAGETVAVSGLRFLSEGTSVETKTNRINEPAIAKR</sequence>
<evidence type="ECO:0000313" key="5">
    <source>
        <dbReference type="EMBL" id="MBC8593473.1"/>
    </source>
</evidence>
<dbReference type="Pfam" id="PF25967">
    <property type="entry name" value="RND-MFP_C"/>
    <property type="match status" value="1"/>
</dbReference>
<keyword evidence="2" id="KW-0732">Signal</keyword>
<dbReference type="InterPro" id="IPR058792">
    <property type="entry name" value="Beta-barrel_RND_2"/>
</dbReference>
<feature type="domain" description="CusB-like beta-barrel" evidence="3">
    <location>
        <begin position="193"/>
        <end position="266"/>
    </location>
</feature>
<dbReference type="EMBL" id="JACRTF010000001">
    <property type="protein sequence ID" value="MBC8593473.1"/>
    <property type="molecule type" value="Genomic_DNA"/>
</dbReference>
<keyword evidence="6" id="KW-1185">Reference proteome</keyword>
<dbReference type="Pfam" id="PF25954">
    <property type="entry name" value="Beta-barrel_RND_2"/>
    <property type="match status" value="1"/>
</dbReference>
<dbReference type="Gene3D" id="2.40.50.100">
    <property type="match status" value="1"/>
</dbReference>
<dbReference type="AlphaFoldDB" id="A0A926IR91"/>
<dbReference type="SUPFAM" id="SSF111369">
    <property type="entry name" value="HlyD-like secretion proteins"/>
    <property type="match status" value="1"/>
</dbReference>
<gene>
    <name evidence="5" type="ORF">H8744_09480</name>
</gene>
<dbReference type="Gene3D" id="2.40.420.20">
    <property type="match status" value="1"/>
</dbReference>
<dbReference type="PANTHER" id="PTHR30469">
    <property type="entry name" value="MULTIDRUG RESISTANCE PROTEIN MDTA"/>
    <property type="match status" value="1"/>
</dbReference>
<dbReference type="PANTHER" id="PTHR30469:SF20">
    <property type="entry name" value="EFFLUX RND TRANSPORTER PERIPLASMIC ADAPTOR SUBUNIT"/>
    <property type="match status" value="1"/>
</dbReference>
<accession>A0A926IR91</accession>
<proteinExistence type="inferred from homology"/>
<dbReference type="RefSeq" id="WP_262434600.1">
    <property type="nucleotide sequence ID" value="NZ_JACRTF010000001.1"/>
</dbReference>
<dbReference type="Gene3D" id="1.10.287.470">
    <property type="entry name" value="Helix hairpin bin"/>
    <property type="match status" value="1"/>
</dbReference>
<feature type="signal peptide" evidence="2">
    <location>
        <begin position="1"/>
        <end position="21"/>
    </location>
</feature>
<evidence type="ECO:0000256" key="2">
    <source>
        <dbReference type="SAM" id="SignalP"/>
    </source>
</evidence>
<feature type="chain" id="PRO_5038548364" evidence="2">
    <location>
        <begin position="22"/>
        <end position="359"/>
    </location>
</feature>
<reference evidence="5" key="1">
    <citation type="submission" date="2020-08" db="EMBL/GenBank/DDBJ databases">
        <title>Genome public.</title>
        <authorList>
            <person name="Liu C."/>
            <person name="Sun Q."/>
        </authorList>
    </citation>
    <scope>NUCLEOTIDE SEQUENCE</scope>
    <source>
        <strain evidence="5">N12</strain>
    </source>
</reference>
<feature type="domain" description="Multidrug resistance protein MdtA-like C-terminal permuted SH3" evidence="4">
    <location>
        <begin position="273"/>
        <end position="335"/>
    </location>
</feature>
<dbReference type="PROSITE" id="PS51257">
    <property type="entry name" value="PROKAR_LIPOPROTEIN"/>
    <property type="match status" value="1"/>
</dbReference>